<dbReference type="AlphaFoldDB" id="W0EAP0"/>
<organism evidence="1 2">
    <name type="scientific">Desulfitobacterium metallireducens DSM 15288</name>
    <dbReference type="NCBI Taxonomy" id="871968"/>
    <lineage>
        <taxon>Bacteria</taxon>
        <taxon>Bacillati</taxon>
        <taxon>Bacillota</taxon>
        <taxon>Clostridia</taxon>
        <taxon>Eubacteriales</taxon>
        <taxon>Desulfitobacteriaceae</taxon>
        <taxon>Desulfitobacterium</taxon>
    </lineage>
</organism>
<dbReference type="eggNOG" id="ENOG502ZM8R">
    <property type="taxonomic scope" value="Bacteria"/>
</dbReference>
<evidence type="ECO:0000313" key="1">
    <source>
        <dbReference type="EMBL" id="AHF06126.1"/>
    </source>
</evidence>
<keyword evidence="2" id="KW-1185">Reference proteome</keyword>
<dbReference type="RefSeq" id="WP_006717465.1">
    <property type="nucleotide sequence ID" value="NZ_CP007032.1"/>
</dbReference>
<protein>
    <submittedName>
        <fullName evidence="1">Uncharacterized protein</fullName>
    </submittedName>
</protein>
<dbReference type="Proteomes" id="UP000010847">
    <property type="component" value="Chromosome"/>
</dbReference>
<sequence>MFDAEKKQKAVNALEDMCFHCGENHTDECPLSKAKVATKAIPTEA</sequence>
<name>W0EAP0_9FIRM</name>
<proteinExistence type="predicted"/>
<dbReference type="EMBL" id="CP007032">
    <property type="protein sequence ID" value="AHF06126.1"/>
    <property type="molecule type" value="Genomic_DNA"/>
</dbReference>
<reference evidence="1 2" key="1">
    <citation type="submission" date="2013-12" db="EMBL/GenBank/DDBJ databases">
        <authorList>
            <consortium name="DOE Joint Genome Institute"/>
            <person name="Smidt H."/>
            <person name="Huntemann M."/>
            <person name="Han J."/>
            <person name="Chen A."/>
            <person name="Kyrpides N."/>
            <person name="Mavromatis K."/>
            <person name="Markowitz V."/>
            <person name="Palaniappan K."/>
            <person name="Ivanova N."/>
            <person name="Schaumberg A."/>
            <person name="Pati A."/>
            <person name="Liolios K."/>
            <person name="Nordberg H.P."/>
            <person name="Cantor M.N."/>
            <person name="Hua S.X."/>
            <person name="Woyke T."/>
        </authorList>
    </citation>
    <scope>NUCLEOTIDE SEQUENCE [LARGE SCALE GENOMIC DNA]</scope>
    <source>
        <strain evidence="2">DSM 15288</strain>
    </source>
</reference>
<dbReference type="HOGENOM" id="CLU_3215276_0_0_9"/>
<accession>W0EAP0</accession>
<dbReference type="KEGG" id="dmt:DESME_02915"/>
<evidence type="ECO:0000313" key="2">
    <source>
        <dbReference type="Proteomes" id="UP000010847"/>
    </source>
</evidence>
<dbReference type="STRING" id="871968.DESME_02915"/>
<gene>
    <name evidence="1" type="ORF">DESME_02915</name>
</gene>